<evidence type="ECO:0000313" key="10">
    <source>
        <dbReference type="Proteomes" id="UP001259572"/>
    </source>
</evidence>
<dbReference type="Gene3D" id="3.30.360.10">
    <property type="entry name" value="Dihydrodipicolinate Reductase, domain 2"/>
    <property type="match status" value="1"/>
</dbReference>
<keyword evidence="4 6" id="KW-0560">Oxidoreductase</keyword>
<evidence type="ECO:0000259" key="7">
    <source>
        <dbReference type="Pfam" id="PF01958"/>
    </source>
</evidence>
<dbReference type="InterPro" id="IPR002811">
    <property type="entry name" value="Asp_DH"/>
</dbReference>
<comment type="similarity">
    <text evidence="1 6">Belongs to the L-aspartate dehydrogenase family.</text>
</comment>
<dbReference type="InterPro" id="IPR036291">
    <property type="entry name" value="NAD(P)-bd_dom_sf"/>
</dbReference>
<dbReference type="PANTHER" id="PTHR31873:SF6">
    <property type="entry name" value="ASPARTATE DEHYDROGENASE DOMAIN-CONTAINING PROTEIN"/>
    <property type="match status" value="1"/>
</dbReference>
<comment type="function">
    <text evidence="6">Specifically catalyzes the NAD or NADP-dependent dehydrogenation of L-aspartate to iminoaspartate.</text>
</comment>
<feature type="domain" description="Aspartate dehydrogenase" evidence="7">
    <location>
        <begin position="166"/>
        <end position="253"/>
    </location>
</feature>
<dbReference type="InterPro" id="IPR011182">
    <property type="entry name" value="L-Asp_DH"/>
</dbReference>
<gene>
    <name evidence="6" type="primary">nadX</name>
    <name evidence="9" type="ORF">RQX22_06920</name>
</gene>
<evidence type="ECO:0000256" key="6">
    <source>
        <dbReference type="HAMAP-Rule" id="MF_01265"/>
    </source>
</evidence>
<dbReference type="SUPFAM" id="SSF51735">
    <property type="entry name" value="NAD(P)-binding Rossmann-fold domains"/>
    <property type="match status" value="1"/>
</dbReference>
<comment type="caution">
    <text evidence="6">Lacks conserved residue(s) required for the propagation of feature annotation.</text>
</comment>
<dbReference type="Pfam" id="PF01958">
    <property type="entry name" value="Asp_DH_C"/>
    <property type="match status" value="1"/>
</dbReference>
<dbReference type="HAMAP" id="MF_01265">
    <property type="entry name" value="NadX"/>
    <property type="match status" value="1"/>
</dbReference>
<evidence type="ECO:0000256" key="1">
    <source>
        <dbReference type="ARBA" id="ARBA00008331"/>
    </source>
</evidence>
<comment type="pathway">
    <text evidence="6">Cofactor biosynthesis; NAD(+) biosynthesis; iminoaspartate from L-aspartate (dehydrogenase route): step 1/1.</text>
</comment>
<sequence length="266" mass="27121">MKRIGIIGYGAIGSSIARRVIQGNAVRLAAVCVRGSQREMAEAECGGALVTSTVSELLAQDLDEVVEAAGHEAIKESGALVLGHGCDLHLLSTGALADVTLLEELRAAAAAGSARIKISAGALAGFRGLLALRAGGLTSVRYTASKPSNAWHGTVAAAQFDLERLSEAQVIFEGNAAEAARVFPANANLAAAVALAGVGFERTHVTLIADPQAKVNAGQVEAVSPYGTMTLIMKGPAFENNPKTSQVTALSVVAALEAGSDIMCFA</sequence>
<evidence type="ECO:0000313" key="9">
    <source>
        <dbReference type="EMBL" id="MDT9598677.1"/>
    </source>
</evidence>
<reference evidence="9 10" key="1">
    <citation type="submission" date="2023-05" db="EMBL/GenBank/DDBJ databases">
        <authorList>
            <person name="Guo Y."/>
        </authorList>
    </citation>
    <scope>NUCLEOTIDE SEQUENCE [LARGE SCALE GENOMIC DNA]</scope>
    <source>
        <strain evidence="9 10">GR2756</strain>
    </source>
</reference>
<comment type="miscellaneous">
    <text evidence="6">The iminoaspartate product is unstable in aqueous solution and can decompose to oxaloacetate and ammonia.</text>
</comment>
<dbReference type="EC" id="1.4.1.21" evidence="6"/>
<evidence type="ECO:0000256" key="3">
    <source>
        <dbReference type="ARBA" id="ARBA00022857"/>
    </source>
</evidence>
<evidence type="ECO:0000256" key="2">
    <source>
        <dbReference type="ARBA" id="ARBA00022642"/>
    </source>
</evidence>
<comment type="catalytic activity">
    <reaction evidence="6">
        <text>L-aspartate + NADP(+) + H2O = oxaloacetate + NH4(+) + NADPH + H(+)</text>
        <dbReference type="Rhea" id="RHEA:11784"/>
        <dbReference type="ChEBI" id="CHEBI:15377"/>
        <dbReference type="ChEBI" id="CHEBI:15378"/>
        <dbReference type="ChEBI" id="CHEBI:16452"/>
        <dbReference type="ChEBI" id="CHEBI:28938"/>
        <dbReference type="ChEBI" id="CHEBI:29991"/>
        <dbReference type="ChEBI" id="CHEBI:57783"/>
        <dbReference type="ChEBI" id="CHEBI:58349"/>
        <dbReference type="EC" id="1.4.1.21"/>
    </reaction>
</comment>
<protein>
    <recommendedName>
        <fullName evidence="6">L-aspartate dehydrogenase</fullName>
        <ecNumber evidence="6">1.4.1.21</ecNumber>
    </recommendedName>
</protein>
<dbReference type="EMBL" id="JAVUPU010000003">
    <property type="protein sequence ID" value="MDT9598677.1"/>
    <property type="molecule type" value="Genomic_DNA"/>
</dbReference>
<keyword evidence="5 6" id="KW-0520">NAD</keyword>
<organism evidence="9 10">
    <name type="scientific">Sphingosinicella rhizophila</name>
    <dbReference type="NCBI Taxonomy" id="3050082"/>
    <lineage>
        <taxon>Bacteria</taxon>
        <taxon>Pseudomonadati</taxon>
        <taxon>Pseudomonadota</taxon>
        <taxon>Alphaproteobacteria</taxon>
        <taxon>Sphingomonadales</taxon>
        <taxon>Sphingosinicellaceae</taxon>
        <taxon>Sphingosinicella</taxon>
    </lineage>
</organism>
<comment type="caution">
    <text evidence="9">The sequence shown here is derived from an EMBL/GenBank/DDBJ whole genome shotgun (WGS) entry which is preliminary data.</text>
</comment>
<dbReference type="InterPro" id="IPR005106">
    <property type="entry name" value="Asp/hSer_DH_NAD-bd"/>
</dbReference>
<proteinExistence type="inferred from homology"/>
<feature type="binding site" evidence="6">
    <location>
        <position position="188"/>
    </location>
    <ligand>
        <name>NAD(+)</name>
        <dbReference type="ChEBI" id="CHEBI:57540"/>
    </ligand>
</feature>
<evidence type="ECO:0000259" key="8">
    <source>
        <dbReference type="Pfam" id="PF03447"/>
    </source>
</evidence>
<dbReference type="PANTHER" id="PTHR31873">
    <property type="entry name" value="L-ASPARTATE DEHYDROGENASE-RELATED"/>
    <property type="match status" value="1"/>
</dbReference>
<dbReference type="Pfam" id="PF03447">
    <property type="entry name" value="NAD_binding_3"/>
    <property type="match status" value="1"/>
</dbReference>
<keyword evidence="2 6" id="KW-0662">Pyridine nucleotide biosynthesis</keyword>
<dbReference type="GO" id="GO:0033735">
    <property type="term" value="F:aspartate dehydrogenase [NAD(P)+] activity"/>
    <property type="evidence" value="ECO:0007669"/>
    <property type="project" value="UniProtKB-EC"/>
</dbReference>
<accession>A0ABU3Q5U6</accession>
<dbReference type="Gene3D" id="3.40.50.720">
    <property type="entry name" value="NAD(P)-binding Rossmann-like Domain"/>
    <property type="match status" value="1"/>
</dbReference>
<dbReference type="RefSeq" id="WP_315724937.1">
    <property type="nucleotide sequence ID" value="NZ_JAVUPU010000003.1"/>
</dbReference>
<feature type="binding site" evidence="6">
    <location>
        <position position="122"/>
    </location>
    <ligand>
        <name>NAD(+)</name>
        <dbReference type="ChEBI" id="CHEBI:57540"/>
    </ligand>
</feature>
<evidence type="ECO:0000256" key="4">
    <source>
        <dbReference type="ARBA" id="ARBA00023002"/>
    </source>
</evidence>
<dbReference type="InterPro" id="IPR020626">
    <property type="entry name" value="Asp_DH_prok"/>
</dbReference>
<feature type="domain" description="Aspartate/homoserine dehydrogenase NAD-binding" evidence="8">
    <location>
        <begin position="8"/>
        <end position="116"/>
    </location>
</feature>
<name>A0ABU3Q5U6_9SPHN</name>
<evidence type="ECO:0000256" key="5">
    <source>
        <dbReference type="ARBA" id="ARBA00023027"/>
    </source>
</evidence>
<dbReference type="NCBIfam" id="NF009828">
    <property type="entry name" value="PRK13303.1-3"/>
    <property type="match status" value="1"/>
</dbReference>
<dbReference type="PIRSF" id="PIRSF005227">
    <property type="entry name" value="Asp_dh_NAD_syn"/>
    <property type="match status" value="1"/>
</dbReference>
<keyword evidence="10" id="KW-1185">Reference proteome</keyword>
<comment type="catalytic activity">
    <reaction evidence="6">
        <text>L-aspartate + NAD(+) + H2O = oxaloacetate + NH4(+) + NADH + H(+)</text>
        <dbReference type="Rhea" id="RHEA:11788"/>
        <dbReference type="ChEBI" id="CHEBI:15377"/>
        <dbReference type="ChEBI" id="CHEBI:15378"/>
        <dbReference type="ChEBI" id="CHEBI:16452"/>
        <dbReference type="ChEBI" id="CHEBI:28938"/>
        <dbReference type="ChEBI" id="CHEBI:29991"/>
        <dbReference type="ChEBI" id="CHEBI:57540"/>
        <dbReference type="ChEBI" id="CHEBI:57945"/>
        <dbReference type="EC" id="1.4.1.21"/>
    </reaction>
</comment>
<dbReference type="SUPFAM" id="SSF55347">
    <property type="entry name" value="Glyceraldehyde-3-phosphate dehydrogenase-like, C-terminal domain"/>
    <property type="match status" value="1"/>
</dbReference>
<keyword evidence="3 6" id="KW-0521">NADP</keyword>
<dbReference type="Proteomes" id="UP001259572">
    <property type="component" value="Unassembled WGS sequence"/>
</dbReference>